<feature type="transmembrane region" description="Helical" evidence="1">
    <location>
        <begin position="111"/>
        <end position="131"/>
    </location>
</feature>
<keyword evidence="1" id="KW-1133">Transmembrane helix</keyword>
<evidence type="ECO:0000256" key="1">
    <source>
        <dbReference type="SAM" id="Phobius"/>
    </source>
</evidence>
<comment type="caution">
    <text evidence="2">The sequence shown here is derived from an EMBL/GenBank/DDBJ whole genome shotgun (WGS) entry which is preliminary data.</text>
</comment>
<dbReference type="InterPro" id="IPR043130">
    <property type="entry name" value="CDP-OH_PTrfase_TM_dom"/>
</dbReference>
<dbReference type="Proteomes" id="UP000229438">
    <property type="component" value="Unassembled WGS sequence"/>
</dbReference>
<dbReference type="InterPro" id="IPR000462">
    <property type="entry name" value="CDP-OH_P_trans"/>
</dbReference>
<dbReference type="GO" id="GO:0016020">
    <property type="term" value="C:membrane"/>
    <property type="evidence" value="ECO:0007669"/>
    <property type="project" value="InterPro"/>
</dbReference>
<dbReference type="GO" id="GO:0008654">
    <property type="term" value="P:phospholipid biosynthetic process"/>
    <property type="evidence" value="ECO:0007669"/>
    <property type="project" value="InterPro"/>
</dbReference>
<evidence type="ECO:0000313" key="2">
    <source>
        <dbReference type="EMBL" id="PJC69446.1"/>
    </source>
</evidence>
<dbReference type="Pfam" id="PF01066">
    <property type="entry name" value="CDP-OH_P_transf"/>
    <property type="match status" value="1"/>
</dbReference>
<accession>A0A2M8G8B5</accession>
<protein>
    <recommendedName>
        <fullName evidence="4">CDP-alcohol phosphatidyltransferase</fullName>
    </recommendedName>
</protein>
<sequence length="240" mass="27160">MKSFKHQVVQGVQRQKEFVPAERFHQALTAKLEKHFLIAVAKRLPPWIKSDHLTLFAFLGSILACFAYYMTNQALWWIHVASLGIFITWFGDALDGTIARVRNVGRERYGFYLDHLLDMLSVLFVFTGLALSPFVSLIPAMAGLITYYLLAMYAYLLTYVAKVLKLSYGIMGPTETRIILVLFQTFYVLKPDLGVTIAGHYLTLFEVMLLIVAMVIGATFLISALQTLIILDEIDPLVDD</sequence>
<organism evidence="2 3">
    <name type="scientific">candidate division WWE3 bacterium CG_4_8_14_3_um_filter_42_11</name>
    <dbReference type="NCBI Taxonomy" id="1975076"/>
    <lineage>
        <taxon>Bacteria</taxon>
        <taxon>Katanobacteria</taxon>
    </lineage>
</organism>
<dbReference type="EMBL" id="PFQS01000005">
    <property type="protein sequence ID" value="PJC69446.1"/>
    <property type="molecule type" value="Genomic_DNA"/>
</dbReference>
<reference evidence="3" key="1">
    <citation type="submission" date="2017-09" db="EMBL/GenBank/DDBJ databases">
        <title>Depth-based differentiation of microbial function through sediment-hosted aquifers and enrichment of novel symbionts in the deep terrestrial subsurface.</title>
        <authorList>
            <person name="Probst A.J."/>
            <person name="Ladd B."/>
            <person name="Jarett J.K."/>
            <person name="Geller-Mcgrath D.E."/>
            <person name="Sieber C.M.K."/>
            <person name="Emerson J.B."/>
            <person name="Anantharaman K."/>
            <person name="Thomas B.C."/>
            <person name="Malmstrom R."/>
            <person name="Stieglmeier M."/>
            <person name="Klingl A."/>
            <person name="Woyke T."/>
            <person name="Ryan C.M."/>
            <person name="Banfield J.F."/>
        </authorList>
    </citation>
    <scope>NUCLEOTIDE SEQUENCE [LARGE SCALE GENOMIC DNA]</scope>
</reference>
<feature type="transmembrane region" description="Helical" evidence="1">
    <location>
        <begin position="76"/>
        <end position="99"/>
    </location>
</feature>
<evidence type="ECO:0008006" key="4">
    <source>
        <dbReference type="Google" id="ProtNLM"/>
    </source>
</evidence>
<proteinExistence type="predicted"/>
<gene>
    <name evidence="2" type="ORF">CO015_00230</name>
</gene>
<dbReference type="AlphaFoldDB" id="A0A2M8G8B5"/>
<name>A0A2M8G8B5_UNCKA</name>
<keyword evidence="1" id="KW-0812">Transmembrane</keyword>
<dbReference type="GO" id="GO:0016780">
    <property type="term" value="F:phosphotransferase activity, for other substituted phosphate groups"/>
    <property type="evidence" value="ECO:0007669"/>
    <property type="project" value="InterPro"/>
</dbReference>
<evidence type="ECO:0000313" key="3">
    <source>
        <dbReference type="Proteomes" id="UP000229438"/>
    </source>
</evidence>
<feature type="transmembrane region" description="Helical" evidence="1">
    <location>
        <begin position="137"/>
        <end position="157"/>
    </location>
</feature>
<keyword evidence="1" id="KW-0472">Membrane</keyword>
<feature type="transmembrane region" description="Helical" evidence="1">
    <location>
        <begin position="207"/>
        <end position="231"/>
    </location>
</feature>
<feature type="transmembrane region" description="Helical" evidence="1">
    <location>
        <begin position="52"/>
        <end position="70"/>
    </location>
</feature>
<dbReference type="Gene3D" id="1.20.120.1760">
    <property type="match status" value="1"/>
</dbReference>